<dbReference type="PANTHER" id="PTHR33395:SF22">
    <property type="entry name" value="REVERSE TRANSCRIPTASE DOMAIN-CONTAINING PROTEIN"/>
    <property type="match status" value="1"/>
</dbReference>
<evidence type="ECO:0000313" key="2">
    <source>
        <dbReference type="Proteomes" id="UP000796761"/>
    </source>
</evidence>
<dbReference type="Proteomes" id="UP000796761">
    <property type="component" value="Unassembled WGS sequence"/>
</dbReference>
<dbReference type="EMBL" id="SWJQ01000437">
    <property type="protein sequence ID" value="TRZ14454.1"/>
    <property type="molecule type" value="Genomic_DNA"/>
</dbReference>
<comment type="caution">
    <text evidence="1">The sequence shown here is derived from an EMBL/GenBank/DDBJ whole genome shotgun (WGS) entry which is preliminary data.</text>
</comment>
<dbReference type="GO" id="GO:0031012">
    <property type="term" value="C:extracellular matrix"/>
    <property type="evidence" value="ECO:0007669"/>
    <property type="project" value="TreeGrafter"/>
</dbReference>
<reference evidence="1" key="1">
    <citation type="submission" date="2019-04" db="EMBL/GenBank/DDBJ databases">
        <title>Genome assembly of Zosterops borbonicus 15179.</title>
        <authorList>
            <person name="Leroy T."/>
            <person name="Anselmetti Y."/>
            <person name="Tilak M.-K."/>
            <person name="Nabholz B."/>
        </authorList>
    </citation>
    <scope>NUCLEOTIDE SEQUENCE</scope>
    <source>
        <strain evidence="1">HGM_15179</strain>
        <tissue evidence="1">Muscle</tissue>
    </source>
</reference>
<dbReference type="AlphaFoldDB" id="A0A8K1GAN2"/>
<dbReference type="GO" id="GO:0061343">
    <property type="term" value="P:cell adhesion involved in heart morphogenesis"/>
    <property type="evidence" value="ECO:0007669"/>
    <property type="project" value="TreeGrafter"/>
</dbReference>
<name>A0A8K1GAN2_9PASS</name>
<keyword evidence="2" id="KW-1185">Reference proteome</keyword>
<dbReference type="PANTHER" id="PTHR33395">
    <property type="entry name" value="TRANSCRIPTASE, PUTATIVE-RELATED-RELATED"/>
    <property type="match status" value="1"/>
</dbReference>
<proteinExistence type="predicted"/>
<sequence>MLDLLFANRDGLVGDVVVGGRLGQSDHEITKFLIIGETRRYINKTLTLDFRRTDFGLFRRLILRVPWEASLKNKRVQERWVCFETEILSAQEQTVPVRQKMTRQTYTLDGRTQSELLSHLDVHKSMGPFGIHPRVTRELADELVKPLSIIYQQPWVTGEVLDDWKLVNVMPIHKKGGKADPRNYRPFTPTSVPVRLGTVWLDSAWAEGDLGVLVTAAEHEPAVCPGGQEGQGHPALDHE</sequence>
<organism evidence="1 2">
    <name type="scientific">Zosterops borbonicus</name>
    <dbReference type="NCBI Taxonomy" id="364589"/>
    <lineage>
        <taxon>Eukaryota</taxon>
        <taxon>Metazoa</taxon>
        <taxon>Chordata</taxon>
        <taxon>Craniata</taxon>
        <taxon>Vertebrata</taxon>
        <taxon>Euteleostomi</taxon>
        <taxon>Archelosauria</taxon>
        <taxon>Archosauria</taxon>
        <taxon>Dinosauria</taxon>
        <taxon>Saurischia</taxon>
        <taxon>Theropoda</taxon>
        <taxon>Coelurosauria</taxon>
        <taxon>Aves</taxon>
        <taxon>Neognathae</taxon>
        <taxon>Neoaves</taxon>
        <taxon>Telluraves</taxon>
        <taxon>Australaves</taxon>
        <taxon>Passeriformes</taxon>
        <taxon>Sylvioidea</taxon>
        <taxon>Zosteropidae</taxon>
        <taxon>Zosterops</taxon>
    </lineage>
</organism>
<dbReference type="GO" id="GO:0007508">
    <property type="term" value="P:larval heart development"/>
    <property type="evidence" value="ECO:0007669"/>
    <property type="project" value="TreeGrafter"/>
</dbReference>
<accession>A0A8K1GAN2</accession>
<protein>
    <submittedName>
        <fullName evidence="1">Uncharacterized protein</fullName>
    </submittedName>
</protein>
<evidence type="ECO:0000313" key="1">
    <source>
        <dbReference type="EMBL" id="TRZ14454.1"/>
    </source>
</evidence>
<gene>
    <name evidence="1" type="ORF">HGM15179_012650</name>
</gene>
<dbReference type="OrthoDB" id="416454at2759"/>